<keyword evidence="2" id="KW-1133">Transmembrane helix</keyword>
<sequence>MARIRPDYHRHYKPPPFLYLRSFLPIISLILLFSFGLVSYSLLGHYKSPAYKQQLGWQSWDIVEISSSSSSQTDGGEDGILDNDGGNGGNGSEWGASIPLDNWDPLALHTTGITEIAVKPCYFPPYLFPSYCAPETTPELDKLKGKWVIVERDLNLRTGIWYLNVYYRRSRRLDVDLITDLQIVSEPPADSQKYDLELRGWIKAEGDLHSGVWPKQDEERLWYKTKSQGWDDLWRKDRLHNPKKEERTIEPTERQIDEEIKPNDDIISEDSGQTSSGSVEEIQSGSNDESKIVEYGDYITEIDIIYGNDDPFFGFQRITGGKVTEGQKGRWEGVSITVRKGNPMPPRASVPKFHSDGSFKIMQIADLHYSVGNGECRDTDKYPCTGDSDTAAWLGQALDEEKPDLVVFSGDQLNGQETSYDSRSVLAKFAKPVIQRQIPWAAIFGNHDSEIVEDRAAQMRNMQHMPYSLARPGPKSVDGVGNYYIKLHSPDASNIHVFTLYFLDSHSYQKKTLPWRKADYDYLKTSQIDWYLNVSSSIKPISRPFQPDGTSDLGDIWRKSSPSRLERQDKTLAKPNAMMWFHIPLPEAYMEADKPEFLDEAELEKLDVGKMMDGQGNSKHNSGFFYNAIKAAHEIDESPEDVEMDIWGESKNSKAEVKVLSHGHCHNTDRCRRSDGIWSCFDGGSSYSGYGQLGFDRRVRIYNITQFGEKIQTYKRSTNGDIIDDQILVGEGAVSGWGEDQG</sequence>
<feature type="domain" description="Calcineurin-like phosphoesterase" evidence="3">
    <location>
        <begin position="359"/>
        <end position="564"/>
    </location>
</feature>
<feature type="region of interest" description="Disordered" evidence="1">
    <location>
        <begin position="244"/>
        <end position="287"/>
    </location>
</feature>
<evidence type="ECO:0000259" key="3">
    <source>
        <dbReference type="Pfam" id="PF00149"/>
    </source>
</evidence>
<dbReference type="GeneID" id="87953646"/>
<proteinExistence type="predicted"/>
<dbReference type="Pfam" id="PF00149">
    <property type="entry name" value="Metallophos"/>
    <property type="match status" value="1"/>
</dbReference>
<keyword evidence="5" id="KW-1185">Reference proteome</keyword>
<dbReference type="CDD" id="cd07383">
    <property type="entry name" value="MPP_Dcr2"/>
    <property type="match status" value="1"/>
</dbReference>
<dbReference type="PANTHER" id="PTHR32440">
    <property type="entry name" value="PHOSPHATASE DCR2-RELATED-RELATED"/>
    <property type="match status" value="1"/>
</dbReference>
<dbReference type="SUPFAM" id="SSF56300">
    <property type="entry name" value="Metallo-dependent phosphatases"/>
    <property type="match status" value="1"/>
</dbReference>
<evidence type="ECO:0000313" key="4">
    <source>
        <dbReference type="EMBL" id="WRT64583.1"/>
    </source>
</evidence>
<dbReference type="Proteomes" id="UP001329825">
    <property type="component" value="Chromosome 2"/>
</dbReference>
<dbReference type="PANTHER" id="PTHR32440:SF0">
    <property type="entry name" value="PHOSPHATASE DCR2-RELATED"/>
    <property type="match status" value="1"/>
</dbReference>
<feature type="compositionally biased region" description="Basic and acidic residues" evidence="1">
    <location>
        <begin position="244"/>
        <end position="264"/>
    </location>
</feature>
<dbReference type="RefSeq" id="XP_062789323.1">
    <property type="nucleotide sequence ID" value="XM_062933272.1"/>
</dbReference>
<name>A0ABZ1CS40_9TREE</name>
<evidence type="ECO:0000256" key="1">
    <source>
        <dbReference type="SAM" id="MobiDB-lite"/>
    </source>
</evidence>
<feature type="transmembrane region" description="Helical" evidence="2">
    <location>
        <begin position="20"/>
        <end position="43"/>
    </location>
</feature>
<evidence type="ECO:0000313" key="5">
    <source>
        <dbReference type="Proteomes" id="UP001329825"/>
    </source>
</evidence>
<feature type="compositionally biased region" description="Polar residues" evidence="1">
    <location>
        <begin position="270"/>
        <end position="287"/>
    </location>
</feature>
<keyword evidence="2" id="KW-0812">Transmembrane</keyword>
<keyword evidence="2" id="KW-0472">Membrane</keyword>
<gene>
    <name evidence="4" type="ORF">IL334_001515</name>
</gene>
<dbReference type="InterPro" id="IPR004843">
    <property type="entry name" value="Calcineurin-like_PHP"/>
</dbReference>
<accession>A0ABZ1CS40</accession>
<dbReference type="InterPro" id="IPR029052">
    <property type="entry name" value="Metallo-depent_PP-like"/>
</dbReference>
<reference evidence="4 5" key="1">
    <citation type="submission" date="2024-01" db="EMBL/GenBank/DDBJ databases">
        <title>Comparative genomics of Cryptococcus and Kwoniella reveals pathogenesis evolution and contrasting modes of karyotype evolution via chromosome fusion or intercentromeric recombination.</title>
        <authorList>
            <person name="Coelho M.A."/>
            <person name="David-Palma M."/>
            <person name="Shea T."/>
            <person name="Bowers K."/>
            <person name="McGinley-Smith S."/>
            <person name="Mohammad A.W."/>
            <person name="Gnirke A."/>
            <person name="Yurkov A.M."/>
            <person name="Nowrousian M."/>
            <person name="Sun S."/>
            <person name="Cuomo C.A."/>
            <person name="Heitman J."/>
        </authorList>
    </citation>
    <scope>NUCLEOTIDE SEQUENCE [LARGE SCALE GENOMIC DNA]</scope>
    <source>
        <strain evidence="4">CBS 11374</strain>
    </source>
</reference>
<evidence type="ECO:0000256" key="2">
    <source>
        <dbReference type="SAM" id="Phobius"/>
    </source>
</evidence>
<organism evidence="4 5">
    <name type="scientific">Kwoniella shivajii</name>
    <dbReference type="NCBI Taxonomy" id="564305"/>
    <lineage>
        <taxon>Eukaryota</taxon>
        <taxon>Fungi</taxon>
        <taxon>Dikarya</taxon>
        <taxon>Basidiomycota</taxon>
        <taxon>Agaricomycotina</taxon>
        <taxon>Tremellomycetes</taxon>
        <taxon>Tremellales</taxon>
        <taxon>Cryptococcaceae</taxon>
        <taxon>Kwoniella</taxon>
    </lineage>
</organism>
<dbReference type="EMBL" id="CP141882">
    <property type="protein sequence ID" value="WRT64583.1"/>
    <property type="molecule type" value="Genomic_DNA"/>
</dbReference>
<protein>
    <recommendedName>
        <fullName evidence="3">Calcineurin-like phosphoesterase domain-containing protein</fullName>
    </recommendedName>
</protein>
<dbReference type="Gene3D" id="3.60.21.10">
    <property type="match status" value="1"/>
</dbReference>